<keyword evidence="4" id="KW-1185">Reference proteome</keyword>
<organism evidence="3 4">
    <name type="scientific">Ramularia collo-cygni</name>
    <dbReference type="NCBI Taxonomy" id="112498"/>
    <lineage>
        <taxon>Eukaryota</taxon>
        <taxon>Fungi</taxon>
        <taxon>Dikarya</taxon>
        <taxon>Ascomycota</taxon>
        <taxon>Pezizomycotina</taxon>
        <taxon>Dothideomycetes</taxon>
        <taxon>Dothideomycetidae</taxon>
        <taxon>Mycosphaerellales</taxon>
        <taxon>Mycosphaerellaceae</taxon>
        <taxon>Ramularia</taxon>
    </lineage>
</organism>
<accession>A0A2D3UTF8</accession>
<evidence type="ECO:0000313" key="3">
    <source>
        <dbReference type="EMBL" id="CZT15107.1"/>
    </source>
</evidence>
<keyword evidence="2" id="KW-0812">Transmembrane</keyword>
<feature type="unsure residue" description="D or N" evidence="3">
    <location>
        <position position="26"/>
    </location>
</feature>
<feature type="region of interest" description="Disordered" evidence="1">
    <location>
        <begin position="1"/>
        <end position="50"/>
    </location>
</feature>
<gene>
    <name evidence="3" type="ORF">RCC_12131</name>
</gene>
<feature type="transmembrane region" description="Helical" evidence="2">
    <location>
        <begin position="132"/>
        <end position="152"/>
    </location>
</feature>
<dbReference type="OrthoDB" id="4771706at2759"/>
<sequence>MPFSHQEKRSSFEDEQGLPMYDTQMDDASASAPLYNAPKEAVKPPLPDKTASPAEVSDFIAHLLVITRDLPETRAREIASKWEFGTGHELLETYPATMFRKIFGSESGWMVYKEVMLHKYETSHPERNQRKYGSIGLAIGIPTMIAVVFFTPRMVDSLAIYPLIILGLFDALGLLVFFVMLVAPKSTPLDLVEGKLKDSFFKGKDSSS</sequence>
<reference evidence="3 4" key="1">
    <citation type="submission" date="2016-03" db="EMBL/GenBank/DDBJ databases">
        <authorList>
            <person name="Ploux O."/>
        </authorList>
    </citation>
    <scope>NUCLEOTIDE SEQUENCE [LARGE SCALE GENOMIC DNA]</scope>
    <source>
        <strain evidence="3 4">URUG2</strain>
    </source>
</reference>
<keyword evidence="2" id="KW-0472">Membrane</keyword>
<evidence type="ECO:0000256" key="2">
    <source>
        <dbReference type="SAM" id="Phobius"/>
    </source>
</evidence>
<evidence type="ECO:0000256" key="1">
    <source>
        <dbReference type="SAM" id="MobiDB-lite"/>
    </source>
</evidence>
<proteinExistence type="predicted"/>
<evidence type="ECO:0000313" key="4">
    <source>
        <dbReference type="Proteomes" id="UP000225277"/>
    </source>
</evidence>
<keyword evidence="2" id="KW-1133">Transmembrane helix</keyword>
<name>A0A2D3UTF8_9PEZI</name>
<feature type="compositionally biased region" description="Basic and acidic residues" evidence="1">
    <location>
        <begin position="1"/>
        <end position="12"/>
    </location>
</feature>
<dbReference type="AlphaFoldDB" id="A0A2D3UTF8"/>
<protein>
    <submittedName>
        <fullName evidence="3">Uncharacterized protein</fullName>
    </submittedName>
</protein>
<dbReference type="Proteomes" id="UP000225277">
    <property type="component" value="Unassembled WGS sequence"/>
</dbReference>
<dbReference type="EMBL" id="FJUY01000001">
    <property type="protein sequence ID" value="CZT15107.1"/>
    <property type="molecule type" value="Genomic_DNA"/>
</dbReference>
<feature type="transmembrane region" description="Helical" evidence="2">
    <location>
        <begin position="158"/>
        <end position="183"/>
    </location>
</feature>